<dbReference type="CDD" id="cd00796">
    <property type="entry name" value="INT_Rci_Hp1_C"/>
    <property type="match status" value="1"/>
</dbReference>
<dbReference type="GO" id="GO:0006310">
    <property type="term" value="P:DNA recombination"/>
    <property type="evidence" value="ECO:0007669"/>
    <property type="project" value="UniProtKB-KW"/>
</dbReference>
<dbReference type="InterPro" id="IPR050090">
    <property type="entry name" value="Tyrosine_recombinase_XerCD"/>
</dbReference>
<dbReference type="SUPFAM" id="SSF56349">
    <property type="entry name" value="DNA breaking-rejoining enzymes"/>
    <property type="match status" value="1"/>
</dbReference>
<keyword evidence="2" id="KW-0238">DNA-binding</keyword>
<feature type="domain" description="Tyr recombinase" evidence="4">
    <location>
        <begin position="7"/>
        <end position="188"/>
    </location>
</feature>
<accession>A0A951UC83</accession>
<proteinExistence type="inferred from homology"/>
<dbReference type="GO" id="GO:0015074">
    <property type="term" value="P:DNA integration"/>
    <property type="evidence" value="ECO:0007669"/>
    <property type="project" value="InterPro"/>
</dbReference>
<evidence type="ECO:0000256" key="1">
    <source>
        <dbReference type="ARBA" id="ARBA00008857"/>
    </source>
</evidence>
<gene>
    <name evidence="5" type="ORF">KME25_25190</name>
</gene>
<dbReference type="PROSITE" id="PS51898">
    <property type="entry name" value="TYR_RECOMBINASE"/>
    <property type="match status" value="1"/>
</dbReference>
<dbReference type="Gene3D" id="1.10.443.10">
    <property type="entry name" value="Intergrase catalytic core"/>
    <property type="match status" value="1"/>
</dbReference>
<dbReference type="InterPro" id="IPR011010">
    <property type="entry name" value="DNA_brk_join_enz"/>
</dbReference>
<evidence type="ECO:0000256" key="2">
    <source>
        <dbReference type="ARBA" id="ARBA00023125"/>
    </source>
</evidence>
<dbReference type="PANTHER" id="PTHR30349:SF41">
    <property type="entry name" value="INTEGRASE_RECOMBINASE PROTEIN MJ0367-RELATED"/>
    <property type="match status" value="1"/>
</dbReference>
<comment type="caution">
    <text evidence="5">The sequence shown here is derived from an EMBL/GenBank/DDBJ whole genome shotgun (WGS) entry which is preliminary data.</text>
</comment>
<dbReference type="EMBL" id="JAHHIF010000046">
    <property type="protein sequence ID" value="MBW4547709.1"/>
    <property type="molecule type" value="Genomic_DNA"/>
</dbReference>
<dbReference type="Pfam" id="PF00589">
    <property type="entry name" value="Phage_integrase"/>
    <property type="match status" value="1"/>
</dbReference>
<dbReference type="InterPro" id="IPR002104">
    <property type="entry name" value="Integrase_catalytic"/>
</dbReference>
<dbReference type="AlphaFoldDB" id="A0A951UC83"/>
<name>A0A951UC83_9CYAN</name>
<keyword evidence="3" id="KW-0233">DNA recombination</keyword>
<sequence length="222" mass="24497">MKRNRHGRGKILTQTEIQLLFNEGLPDPFYRCLFATALFSAARINEVCTLLTEDVFDKSGRVRSHLTIRKSQTKGQLGTRTIPIIPDLRAFLVTYYPEASDPYLFPGRYDKHSHINPDSAARVLRKACAIVGIEGVSTHSFRRTALTQMSNAGIPLKVIATYSGHRDLAQLNAYLEVKDEQVLGAAASLSMLSPVIGDVGKVILDDNPSQSVKQSATESKKP</sequence>
<dbReference type="InterPro" id="IPR013762">
    <property type="entry name" value="Integrase-like_cat_sf"/>
</dbReference>
<dbReference type="Proteomes" id="UP000753908">
    <property type="component" value="Unassembled WGS sequence"/>
</dbReference>
<reference evidence="5" key="1">
    <citation type="submission" date="2021-05" db="EMBL/GenBank/DDBJ databases">
        <authorList>
            <person name="Pietrasiak N."/>
            <person name="Ward R."/>
            <person name="Stajich J.E."/>
            <person name="Kurbessoian T."/>
        </authorList>
    </citation>
    <scope>NUCLEOTIDE SEQUENCE</scope>
    <source>
        <strain evidence="5">CPER-KK1</strain>
    </source>
</reference>
<evidence type="ECO:0000259" key="4">
    <source>
        <dbReference type="PROSITE" id="PS51898"/>
    </source>
</evidence>
<evidence type="ECO:0000313" key="5">
    <source>
        <dbReference type="EMBL" id="MBW4547709.1"/>
    </source>
</evidence>
<reference evidence="5" key="2">
    <citation type="journal article" date="2022" name="Microbiol. Resour. Announc.">
        <title>Metagenome Sequencing to Explore Phylogenomics of Terrestrial Cyanobacteria.</title>
        <authorList>
            <person name="Ward R.D."/>
            <person name="Stajich J.E."/>
            <person name="Johansen J.R."/>
            <person name="Huntemann M."/>
            <person name="Clum A."/>
            <person name="Foster B."/>
            <person name="Foster B."/>
            <person name="Roux S."/>
            <person name="Palaniappan K."/>
            <person name="Varghese N."/>
            <person name="Mukherjee S."/>
            <person name="Reddy T.B.K."/>
            <person name="Daum C."/>
            <person name="Copeland A."/>
            <person name="Chen I.A."/>
            <person name="Ivanova N.N."/>
            <person name="Kyrpides N.C."/>
            <person name="Shapiro N."/>
            <person name="Eloe-Fadrosh E.A."/>
            <person name="Pietrasiak N."/>
        </authorList>
    </citation>
    <scope>NUCLEOTIDE SEQUENCE</scope>
    <source>
        <strain evidence="5">CPER-KK1</strain>
    </source>
</reference>
<evidence type="ECO:0000256" key="3">
    <source>
        <dbReference type="ARBA" id="ARBA00023172"/>
    </source>
</evidence>
<evidence type="ECO:0000313" key="6">
    <source>
        <dbReference type="Proteomes" id="UP000753908"/>
    </source>
</evidence>
<protein>
    <submittedName>
        <fullName evidence="5">Site-specific integrase</fullName>
    </submittedName>
</protein>
<organism evidence="5 6">
    <name type="scientific">Symplocastrum torsivum CPER-KK1</name>
    <dbReference type="NCBI Taxonomy" id="450513"/>
    <lineage>
        <taxon>Bacteria</taxon>
        <taxon>Bacillati</taxon>
        <taxon>Cyanobacteriota</taxon>
        <taxon>Cyanophyceae</taxon>
        <taxon>Oscillatoriophycideae</taxon>
        <taxon>Oscillatoriales</taxon>
        <taxon>Microcoleaceae</taxon>
        <taxon>Symplocastrum</taxon>
    </lineage>
</organism>
<comment type="similarity">
    <text evidence="1">Belongs to the 'phage' integrase family.</text>
</comment>
<dbReference type="PANTHER" id="PTHR30349">
    <property type="entry name" value="PHAGE INTEGRASE-RELATED"/>
    <property type="match status" value="1"/>
</dbReference>
<dbReference type="GO" id="GO:0003677">
    <property type="term" value="F:DNA binding"/>
    <property type="evidence" value="ECO:0007669"/>
    <property type="project" value="UniProtKB-KW"/>
</dbReference>